<organism evidence="2 3">
    <name type="scientific">Datura stramonium</name>
    <name type="common">Jimsonweed</name>
    <name type="synonym">Common thornapple</name>
    <dbReference type="NCBI Taxonomy" id="4076"/>
    <lineage>
        <taxon>Eukaryota</taxon>
        <taxon>Viridiplantae</taxon>
        <taxon>Streptophyta</taxon>
        <taxon>Embryophyta</taxon>
        <taxon>Tracheophyta</taxon>
        <taxon>Spermatophyta</taxon>
        <taxon>Magnoliopsida</taxon>
        <taxon>eudicotyledons</taxon>
        <taxon>Gunneridae</taxon>
        <taxon>Pentapetalae</taxon>
        <taxon>asterids</taxon>
        <taxon>lamiids</taxon>
        <taxon>Solanales</taxon>
        <taxon>Solanaceae</taxon>
        <taxon>Solanoideae</taxon>
        <taxon>Datureae</taxon>
        <taxon>Datura</taxon>
    </lineage>
</organism>
<keyword evidence="3" id="KW-1185">Reference proteome</keyword>
<protein>
    <submittedName>
        <fullName evidence="2">Uncharacterized protein</fullName>
    </submittedName>
</protein>
<name>A0ABS8TPC4_DATST</name>
<gene>
    <name evidence="2" type="ORF">HAX54_013998</name>
</gene>
<proteinExistence type="predicted"/>
<evidence type="ECO:0000313" key="2">
    <source>
        <dbReference type="EMBL" id="MCD7472683.1"/>
    </source>
</evidence>
<evidence type="ECO:0000313" key="3">
    <source>
        <dbReference type="Proteomes" id="UP000823775"/>
    </source>
</evidence>
<comment type="caution">
    <text evidence="2">The sequence shown here is derived from an EMBL/GenBank/DDBJ whole genome shotgun (WGS) entry which is preliminary data.</text>
</comment>
<reference evidence="2 3" key="1">
    <citation type="journal article" date="2021" name="BMC Genomics">
        <title>Datura genome reveals duplications of psychoactive alkaloid biosynthetic genes and high mutation rate following tissue culture.</title>
        <authorList>
            <person name="Rajewski A."/>
            <person name="Carter-House D."/>
            <person name="Stajich J."/>
            <person name="Litt A."/>
        </authorList>
    </citation>
    <scope>NUCLEOTIDE SEQUENCE [LARGE SCALE GENOMIC DNA]</scope>
    <source>
        <strain evidence="2">AR-01</strain>
    </source>
</reference>
<feature type="region of interest" description="Disordered" evidence="1">
    <location>
        <begin position="87"/>
        <end position="112"/>
    </location>
</feature>
<dbReference type="Proteomes" id="UP000823775">
    <property type="component" value="Unassembled WGS sequence"/>
</dbReference>
<sequence>MAVWLFVGSGRGKRGLVGADASGGVVVRAGRVKNEEARGGDWVVVVIFSGGHLLGRLVSGRGNINGGRREQFGGCWLFSVKDEAARGGKMTKEKSPTAMEKKDKRERTDGDRKWRRRRAAIFFSGCWSEK</sequence>
<dbReference type="EMBL" id="JACEIK010001861">
    <property type="protein sequence ID" value="MCD7472683.1"/>
    <property type="molecule type" value="Genomic_DNA"/>
</dbReference>
<evidence type="ECO:0000256" key="1">
    <source>
        <dbReference type="SAM" id="MobiDB-lite"/>
    </source>
</evidence>
<accession>A0ABS8TPC4</accession>